<dbReference type="EMBL" id="LJIJ01003465">
    <property type="protein sequence ID" value="ODM88527.1"/>
    <property type="molecule type" value="Genomic_DNA"/>
</dbReference>
<gene>
    <name evidence="2" type="ORF">Ocin01_18156</name>
</gene>
<proteinExistence type="predicted"/>
<comment type="caution">
    <text evidence="2">The sequence shown here is derived from an EMBL/GenBank/DDBJ whole genome shotgun (WGS) entry which is preliminary data.</text>
</comment>
<feature type="compositionally biased region" description="Polar residues" evidence="1">
    <location>
        <begin position="98"/>
        <end position="107"/>
    </location>
</feature>
<name>A0A1D2M6B9_ORCCI</name>
<feature type="compositionally biased region" description="Basic residues" evidence="1">
    <location>
        <begin position="1"/>
        <end position="14"/>
    </location>
</feature>
<evidence type="ECO:0000256" key="1">
    <source>
        <dbReference type="SAM" id="MobiDB-lite"/>
    </source>
</evidence>
<accession>A0A1D2M6B9</accession>
<keyword evidence="3" id="KW-1185">Reference proteome</keyword>
<feature type="region of interest" description="Disordered" evidence="1">
    <location>
        <begin position="1"/>
        <end position="51"/>
    </location>
</feature>
<dbReference type="Proteomes" id="UP000094527">
    <property type="component" value="Unassembled WGS sequence"/>
</dbReference>
<evidence type="ECO:0000313" key="2">
    <source>
        <dbReference type="EMBL" id="ODM88527.1"/>
    </source>
</evidence>
<organism evidence="2 3">
    <name type="scientific">Orchesella cincta</name>
    <name type="common">Springtail</name>
    <name type="synonym">Podura cincta</name>
    <dbReference type="NCBI Taxonomy" id="48709"/>
    <lineage>
        <taxon>Eukaryota</taxon>
        <taxon>Metazoa</taxon>
        <taxon>Ecdysozoa</taxon>
        <taxon>Arthropoda</taxon>
        <taxon>Hexapoda</taxon>
        <taxon>Collembola</taxon>
        <taxon>Entomobryomorpha</taxon>
        <taxon>Entomobryoidea</taxon>
        <taxon>Orchesellidae</taxon>
        <taxon>Orchesellinae</taxon>
        <taxon>Orchesella</taxon>
    </lineage>
</organism>
<protein>
    <submittedName>
        <fullName evidence="2">Uncharacterized protein</fullName>
    </submittedName>
</protein>
<reference evidence="2 3" key="1">
    <citation type="journal article" date="2016" name="Genome Biol. Evol.">
        <title>Gene Family Evolution Reflects Adaptation to Soil Environmental Stressors in the Genome of the Collembolan Orchesella cincta.</title>
        <authorList>
            <person name="Faddeeva-Vakhrusheva A."/>
            <person name="Derks M.F."/>
            <person name="Anvar S.Y."/>
            <person name="Agamennone V."/>
            <person name="Suring W."/>
            <person name="Smit S."/>
            <person name="van Straalen N.M."/>
            <person name="Roelofs D."/>
        </authorList>
    </citation>
    <scope>NUCLEOTIDE SEQUENCE [LARGE SCALE GENOMIC DNA]</scope>
    <source>
        <tissue evidence="2">Mixed pool</tissue>
    </source>
</reference>
<feature type="region of interest" description="Disordered" evidence="1">
    <location>
        <begin position="88"/>
        <end position="123"/>
    </location>
</feature>
<sequence>MPMGRGRGRARARSPTRTINAGRRSPTRSRSPDRESSTTTTSSGSTTGVERAWKLLPCGHRHHRRHPRLPGPWWEAFRLWLLMTQQKEHPNEGRQEDSALTWTTSPADQKGRTRGARKELSSP</sequence>
<feature type="compositionally biased region" description="Low complexity" evidence="1">
    <location>
        <begin position="37"/>
        <end position="48"/>
    </location>
</feature>
<feature type="compositionally biased region" description="Basic and acidic residues" evidence="1">
    <location>
        <begin position="88"/>
        <end position="97"/>
    </location>
</feature>
<evidence type="ECO:0000313" key="3">
    <source>
        <dbReference type="Proteomes" id="UP000094527"/>
    </source>
</evidence>
<dbReference type="AlphaFoldDB" id="A0A1D2M6B9"/>